<feature type="domain" description="DUF1206" evidence="2">
    <location>
        <begin position="209"/>
        <end position="277"/>
    </location>
</feature>
<comment type="caution">
    <text evidence="3">The sequence shown here is derived from an EMBL/GenBank/DDBJ whole genome shotgun (WGS) entry which is preliminary data.</text>
</comment>
<gene>
    <name evidence="3" type="ORF">GB883_10180</name>
</gene>
<dbReference type="RefSeq" id="WP_152204117.1">
    <property type="nucleotide sequence ID" value="NZ_VUKF01000043.1"/>
</dbReference>
<accession>A0A7J5UP63</accession>
<feature type="transmembrane region" description="Helical" evidence="1">
    <location>
        <begin position="205"/>
        <end position="230"/>
    </location>
</feature>
<dbReference type="EMBL" id="WHJE01000040">
    <property type="protein sequence ID" value="KAE8764192.1"/>
    <property type="molecule type" value="Genomic_DNA"/>
</dbReference>
<proteinExistence type="predicted"/>
<sequence>MTGQVSHETDGERLAREAGRAARASAEYGWLRTLGRAGYAAKGVLWFLLGWIALQLAVGSSRQSPNQRGAFEQLAATGLGRALIVVMAAGLAAYALWQAVEAVWGFRTLEAPHRAAKRVASAGRAVVGLALAGVALSVLARTGSAGSGQTERQLTAGVLAVPGGAVIVAVVGLVLLGLGGYWVYRGWTAAFRDKLRPGVDRRLVAAGRVGHVARGVAIAVLGVLLVLAAARRDPSRAGGIDSALGALLALPLGAVLLGAVAVGLMCFGVFQLASARYLEEG</sequence>
<feature type="domain" description="DUF1206" evidence="2">
    <location>
        <begin position="121"/>
        <end position="188"/>
    </location>
</feature>
<protein>
    <submittedName>
        <fullName evidence="3">DUF1206 domain-containing protein</fullName>
    </submittedName>
</protein>
<keyword evidence="1" id="KW-0812">Transmembrane</keyword>
<name>A0A7J5UP63_9MICO</name>
<dbReference type="AlphaFoldDB" id="A0A7J5UP63"/>
<feature type="transmembrane region" description="Helical" evidence="1">
    <location>
        <begin position="121"/>
        <end position="140"/>
    </location>
</feature>
<feature type="transmembrane region" description="Helical" evidence="1">
    <location>
        <begin position="242"/>
        <end position="270"/>
    </location>
</feature>
<dbReference type="Proteomes" id="UP000451860">
    <property type="component" value="Unassembled WGS sequence"/>
</dbReference>
<keyword evidence="1" id="KW-0472">Membrane</keyword>
<feature type="transmembrane region" description="Helical" evidence="1">
    <location>
        <begin position="39"/>
        <end position="58"/>
    </location>
</feature>
<reference evidence="3 4" key="1">
    <citation type="submission" date="2019-10" db="EMBL/GenBank/DDBJ databases">
        <title>Georgenia wutianyii sp. nov. and Georgenia yuyongxinii sp. nov. isolated from plateau pika (Ochotona curzoniae) in the Qinghai-Tibet plateau of China.</title>
        <authorList>
            <person name="Tian Z."/>
        </authorList>
    </citation>
    <scope>NUCLEOTIDE SEQUENCE [LARGE SCALE GENOMIC DNA]</scope>
    <source>
        <strain evidence="3 4">DSM 21501</strain>
    </source>
</reference>
<organism evidence="3 4">
    <name type="scientific">Georgenia thermotolerans</name>
    <dbReference type="NCBI Taxonomy" id="527326"/>
    <lineage>
        <taxon>Bacteria</taxon>
        <taxon>Bacillati</taxon>
        <taxon>Actinomycetota</taxon>
        <taxon>Actinomycetes</taxon>
        <taxon>Micrococcales</taxon>
        <taxon>Bogoriellaceae</taxon>
        <taxon>Georgenia</taxon>
    </lineage>
</organism>
<evidence type="ECO:0000256" key="1">
    <source>
        <dbReference type="SAM" id="Phobius"/>
    </source>
</evidence>
<evidence type="ECO:0000313" key="3">
    <source>
        <dbReference type="EMBL" id="KAE8764192.1"/>
    </source>
</evidence>
<dbReference type="InterPro" id="IPR009597">
    <property type="entry name" value="DUF1206"/>
</dbReference>
<evidence type="ECO:0000313" key="4">
    <source>
        <dbReference type="Proteomes" id="UP000451860"/>
    </source>
</evidence>
<keyword evidence="4" id="KW-1185">Reference proteome</keyword>
<dbReference type="OrthoDB" id="5148546at2"/>
<feature type="transmembrane region" description="Helical" evidence="1">
    <location>
        <begin position="160"/>
        <end position="184"/>
    </location>
</feature>
<dbReference type="Pfam" id="PF06724">
    <property type="entry name" value="DUF1206"/>
    <property type="match status" value="3"/>
</dbReference>
<keyword evidence="1" id="KW-1133">Transmembrane helix</keyword>
<feature type="transmembrane region" description="Helical" evidence="1">
    <location>
        <begin position="78"/>
        <end position="100"/>
    </location>
</feature>
<feature type="domain" description="DUF1206" evidence="2">
    <location>
        <begin position="37"/>
        <end position="105"/>
    </location>
</feature>
<evidence type="ECO:0000259" key="2">
    <source>
        <dbReference type="Pfam" id="PF06724"/>
    </source>
</evidence>